<dbReference type="Gene3D" id="1.10.1280.10">
    <property type="entry name" value="Di-copper center containing domain from catechol oxidase"/>
    <property type="match status" value="2"/>
</dbReference>
<feature type="region of interest" description="Disordered" evidence="8">
    <location>
        <begin position="849"/>
        <end position="873"/>
    </location>
</feature>
<comment type="similarity">
    <text evidence="2">Belongs to the tyrosinase family.</text>
</comment>
<dbReference type="Pfam" id="PF00264">
    <property type="entry name" value="Tyrosinase"/>
    <property type="match status" value="2"/>
</dbReference>
<dbReference type="STRING" id="4529.A0A0E0PEB1"/>
<reference evidence="11" key="2">
    <citation type="submission" date="2015-06" db="UniProtKB">
        <authorList>
            <consortium name="EnsemblPlants"/>
        </authorList>
    </citation>
    <scope>IDENTIFICATION</scope>
</reference>
<dbReference type="EnsemblPlants" id="ORUFI04G27560.1">
    <property type="protein sequence ID" value="ORUFI04G27560.1"/>
    <property type="gene ID" value="ORUFI04G27560"/>
</dbReference>
<dbReference type="Pfam" id="PF12142">
    <property type="entry name" value="PPO1_DWL"/>
    <property type="match status" value="2"/>
</dbReference>
<evidence type="ECO:0000259" key="9">
    <source>
        <dbReference type="PROSITE" id="PS00497"/>
    </source>
</evidence>
<keyword evidence="5" id="KW-0560">Oxidoreductase</keyword>
<evidence type="ECO:0000259" key="10">
    <source>
        <dbReference type="PROSITE" id="PS00498"/>
    </source>
</evidence>
<evidence type="ECO:0000256" key="6">
    <source>
        <dbReference type="ARBA" id="ARBA00023008"/>
    </source>
</evidence>
<keyword evidence="6" id="KW-0186">Copper</keyword>
<dbReference type="Gramene" id="ORUFI04G27560.1">
    <property type="protein sequence ID" value="ORUFI04G27560.1"/>
    <property type="gene ID" value="ORUFI04G27560"/>
</dbReference>
<evidence type="ECO:0000256" key="8">
    <source>
        <dbReference type="SAM" id="MobiDB-lite"/>
    </source>
</evidence>
<dbReference type="PANTHER" id="PTHR11474:SF76">
    <property type="entry name" value="SHKT DOMAIN-CONTAINING PROTEIN"/>
    <property type="match status" value="1"/>
</dbReference>
<dbReference type="HOGENOM" id="CLU_330749_0_0_1"/>
<accession>A0A0E0PEB1</accession>
<dbReference type="SUPFAM" id="SSF48056">
    <property type="entry name" value="Di-copper centre-containing domain"/>
    <property type="match status" value="2"/>
</dbReference>
<reference evidence="12" key="1">
    <citation type="submission" date="2013-06" db="EMBL/GenBank/DDBJ databases">
        <authorList>
            <person name="Zhao Q."/>
        </authorList>
    </citation>
    <scope>NUCLEOTIDE SEQUENCE</scope>
    <source>
        <strain evidence="12">cv. W1943</strain>
    </source>
</reference>
<keyword evidence="12" id="KW-1185">Reference proteome</keyword>
<evidence type="ECO:0000256" key="5">
    <source>
        <dbReference type="ARBA" id="ARBA00023002"/>
    </source>
</evidence>
<evidence type="ECO:0000313" key="11">
    <source>
        <dbReference type="EnsemblPlants" id="ORUFI04G27560.1"/>
    </source>
</evidence>
<dbReference type="InterPro" id="IPR050316">
    <property type="entry name" value="Tyrosinase/Hemocyanin"/>
</dbReference>
<evidence type="ECO:0000256" key="1">
    <source>
        <dbReference type="ARBA" id="ARBA00001973"/>
    </source>
</evidence>
<dbReference type="GO" id="GO:0004097">
    <property type="term" value="F:catechol oxidase activity"/>
    <property type="evidence" value="ECO:0007669"/>
    <property type="project" value="InterPro"/>
</dbReference>
<name>A0A0E0PEB1_ORYRU</name>
<dbReference type="Pfam" id="PF12143">
    <property type="entry name" value="PPO1_KFDV"/>
    <property type="match status" value="3"/>
</dbReference>
<keyword evidence="7" id="KW-1015">Disulfide bond</keyword>
<comment type="cofactor">
    <cofactor evidence="1">
        <name>Cu(2+)</name>
        <dbReference type="ChEBI" id="CHEBI:29036"/>
    </cofactor>
</comment>
<dbReference type="Proteomes" id="UP000008022">
    <property type="component" value="Unassembled WGS sequence"/>
</dbReference>
<dbReference type="InterPro" id="IPR022739">
    <property type="entry name" value="Polyphenol_oxidase_cen"/>
</dbReference>
<proteinExistence type="inferred from homology"/>
<evidence type="ECO:0000256" key="2">
    <source>
        <dbReference type="ARBA" id="ARBA00009928"/>
    </source>
</evidence>
<feature type="domain" description="Tyrosinase copper-binding" evidence="9">
    <location>
        <begin position="449"/>
        <end position="466"/>
    </location>
</feature>
<dbReference type="PROSITE" id="PS00497">
    <property type="entry name" value="TYROSINASE_1"/>
    <property type="match status" value="1"/>
</dbReference>
<evidence type="ECO:0000256" key="7">
    <source>
        <dbReference type="ARBA" id="ARBA00023157"/>
    </source>
</evidence>
<dbReference type="eggNOG" id="ENOG502QVBP">
    <property type="taxonomic scope" value="Eukaryota"/>
</dbReference>
<dbReference type="AlphaFoldDB" id="A0A0E0PEB1"/>
<dbReference type="PROSITE" id="PS00498">
    <property type="entry name" value="TYROSINASE_2"/>
    <property type="match status" value="2"/>
</dbReference>
<dbReference type="InterPro" id="IPR002227">
    <property type="entry name" value="Tyrosinase_Cu-bd"/>
</dbReference>
<feature type="domain" description="Tyrosinase copper-binding" evidence="10">
    <location>
        <begin position="64"/>
        <end position="75"/>
    </location>
</feature>
<dbReference type="InterPro" id="IPR008922">
    <property type="entry name" value="Di-copper_centre_dom_sf"/>
</dbReference>
<organism evidence="11 12">
    <name type="scientific">Oryza rufipogon</name>
    <name type="common">Brownbeard rice</name>
    <name type="synonym">Asian wild rice</name>
    <dbReference type="NCBI Taxonomy" id="4529"/>
    <lineage>
        <taxon>Eukaryota</taxon>
        <taxon>Viridiplantae</taxon>
        <taxon>Streptophyta</taxon>
        <taxon>Embryophyta</taxon>
        <taxon>Tracheophyta</taxon>
        <taxon>Spermatophyta</taxon>
        <taxon>Magnoliopsida</taxon>
        <taxon>Liliopsida</taxon>
        <taxon>Poales</taxon>
        <taxon>Poaceae</taxon>
        <taxon>BOP clade</taxon>
        <taxon>Oryzoideae</taxon>
        <taxon>Oryzeae</taxon>
        <taxon>Oryzinae</taxon>
        <taxon>Oryza</taxon>
    </lineage>
</organism>
<feature type="domain" description="Tyrosinase copper-binding" evidence="10">
    <location>
        <begin position="604"/>
        <end position="615"/>
    </location>
</feature>
<evidence type="ECO:0000313" key="12">
    <source>
        <dbReference type="Proteomes" id="UP000008022"/>
    </source>
</evidence>
<dbReference type="PANTHER" id="PTHR11474">
    <property type="entry name" value="TYROSINASE FAMILY MEMBER"/>
    <property type="match status" value="1"/>
</dbReference>
<keyword evidence="3" id="KW-0479">Metal-binding</keyword>
<feature type="region of interest" description="Disordered" evidence="8">
    <location>
        <begin position="563"/>
        <end position="589"/>
    </location>
</feature>
<protein>
    <recommendedName>
        <fullName evidence="9 10">Tyrosinase copper-binding domain-containing protein</fullName>
    </recommendedName>
</protein>
<dbReference type="OMA" id="QANFENM"/>
<sequence length="873" mass="96603">MYQMISGTRKKELFMGHPYSAGDQPKPGAGTVEFVPHNTVHNWTGDPRQPNGEDMGMFYSAARDPVFFAHHGNVDRMWYIRHGLFPRDTDFADPDWLDATFLFYDEEARLVRVRVRDSLDEAALRYTYQDVGPLPWLNAKPSTGPAGALPGTLDKTVRVALTRPKTSRSRKEKDAEEEAPVIEGIEVPDHSAYVKFDVFVNALENADERKRSPRKTVARFGISDLLEDIGADGHKTIVVSIVPRSGCDSVRVSGVSIGYSINVAPGTTATPRMAPPPPPPCITNLQSTLRYNNLLLHRKTKGWKPRNVSCRVDRRDVLLGISGAAAMVATQGGGGALAAPIQAPDLGDCHQPVDVPATAPAINCCPTYSAGTVAVDFAPPPASSPLRVRPAAHLADRAYLAKYERAVSLMKKLPADDPRSFEQQWRVHCAYCDGAYDQVGFPGLEIQIHSCWLFFPWHRMYLYFHERILGKLIGDETFALPFWNWDAPDGMSFPAMYANRWSPLYDPRRNQAHLPPFPLDLDYSGTDTNIPKDQLIDQNLNIMYRQATRKAELFMGQPYRAGDQPEPGAGTVESVPHNPVHRWTGDPRQPNGEDMGIFYSAARDPVFFAHHGNVDRMWHIRRGLLFPGDTDFTDPDWLDASFFFYDEEARLVRVRVRDTLDPSALRFTYQDVGLPWLNAKPSTGAASTPAPAAGAFPATLDKTVRVAVTRPRASRSREEKEEEEEVLVIEGIEIPDHSTYVKFDVFVNAPESGDGAATCAATCAGSVALAPHGIHREGQLSPRKTEARFGICDLLDDIGADGDKTIVVSIVPRCGCDSVTVAGVSIGYAKMVPRERFMAKYENGENGMLSQTETNKRQKSNDALLDSSDTHKA</sequence>
<evidence type="ECO:0000256" key="4">
    <source>
        <dbReference type="ARBA" id="ARBA00022784"/>
    </source>
</evidence>
<dbReference type="PRINTS" id="PR00092">
    <property type="entry name" value="TYROSINASE"/>
</dbReference>
<keyword evidence="4" id="KW-0883">Thioether bond</keyword>
<dbReference type="InterPro" id="IPR022740">
    <property type="entry name" value="Polyphenol_oxidase_C"/>
</dbReference>
<evidence type="ECO:0000256" key="3">
    <source>
        <dbReference type="ARBA" id="ARBA00022723"/>
    </source>
</evidence>
<dbReference type="GO" id="GO:0046872">
    <property type="term" value="F:metal ion binding"/>
    <property type="evidence" value="ECO:0007669"/>
    <property type="project" value="UniProtKB-KW"/>
</dbReference>